<feature type="binding site" evidence="8">
    <location>
        <position position="61"/>
    </location>
    <ligand>
        <name>beta-alanine</name>
        <dbReference type="ChEBI" id="CHEBI:57966"/>
    </ligand>
</feature>
<dbReference type="InterPro" id="IPR003721">
    <property type="entry name" value="Pantoate_ligase"/>
</dbReference>
<dbReference type="EMBL" id="CP015108">
    <property type="protein sequence ID" value="ARF15812.1"/>
    <property type="molecule type" value="Genomic_DNA"/>
</dbReference>
<dbReference type="CDD" id="cd00560">
    <property type="entry name" value="PanC"/>
    <property type="match status" value="1"/>
</dbReference>
<dbReference type="InterPro" id="IPR004821">
    <property type="entry name" value="Cyt_trans-like"/>
</dbReference>
<dbReference type="InterPro" id="IPR014729">
    <property type="entry name" value="Rossmann-like_a/b/a_fold"/>
</dbReference>
<evidence type="ECO:0000256" key="3">
    <source>
        <dbReference type="ARBA" id="ARBA00022598"/>
    </source>
</evidence>
<dbReference type="GO" id="GO:0016874">
    <property type="term" value="F:ligase activity"/>
    <property type="evidence" value="ECO:0007669"/>
    <property type="project" value="UniProtKB-KW"/>
</dbReference>
<accession>A0ABM6K097</accession>
<comment type="function">
    <text evidence="8">Catalyzes the condensation of pantoate with beta-alanine in an ATP-dependent reaction via a pantoyl-adenylate intermediate.</text>
</comment>
<sequence length="287" mass="32151">MQIVRSIAELKNILNPRKREGRTVGFVPTMGFLHEGHMELVEEARKDHDIVVMSIFVNPAQFGPGEDYDAYPRDEQHDAELASTAGVDYLFIPSVDEMYPRKSGISILPGEQASRLCGASRPGHFDGVLKVLLKLFSIVDPDESYFGMKDAQQLAIIETFVQDFNLRTSIARVPTVREEDGLAKSSRNVRLLEHERNEASAINRALSQGKRSYYEGVPLQEVAKIVRKAIEEETSGTIDYVDVLAYPSLEENIDDTDEVILAAAVQFTHARLIDNIIMSTIKDEKNV</sequence>
<feature type="binding site" evidence="8">
    <location>
        <begin position="184"/>
        <end position="187"/>
    </location>
    <ligand>
        <name>ATP</name>
        <dbReference type="ChEBI" id="CHEBI:30616"/>
    </ligand>
</feature>
<evidence type="ECO:0000256" key="7">
    <source>
        <dbReference type="ARBA" id="ARBA00048258"/>
    </source>
</evidence>
<evidence type="ECO:0000256" key="6">
    <source>
        <dbReference type="ARBA" id="ARBA00022840"/>
    </source>
</evidence>
<evidence type="ECO:0000256" key="2">
    <source>
        <dbReference type="ARBA" id="ARBA00009256"/>
    </source>
</evidence>
<dbReference type="InterPro" id="IPR042176">
    <property type="entry name" value="Pantoate_ligase_C"/>
</dbReference>
<feature type="active site" description="Proton donor" evidence="8">
    <location>
        <position position="37"/>
    </location>
</feature>
<evidence type="ECO:0000256" key="8">
    <source>
        <dbReference type="HAMAP-Rule" id="MF_00158"/>
    </source>
</evidence>
<dbReference type="EC" id="6.3.2.1" evidence="8"/>
<comment type="pathway">
    <text evidence="1 8">Cofactor biosynthesis; (R)-pantothenate biosynthesis; (R)-pantothenate from (R)-pantoate and beta-alanine: step 1/1.</text>
</comment>
<dbReference type="HAMAP" id="MF_00158">
    <property type="entry name" value="PanC"/>
    <property type="match status" value="1"/>
</dbReference>
<feature type="binding site" evidence="8">
    <location>
        <begin position="147"/>
        <end position="150"/>
    </location>
    <ligand>
        <name>ATP</name>
        <dbReference type="ChEBI" id="CHEBI:30616"/>
    </ligand>
</feature>
<feature type="binding site" evidence="8">
    <location>
        <position position="176"/>
    </location>
    <ligand>
        <name>ATP</name>
        <dbReference type="ChEBI" id="CHEBI:30616"/>
    </ligand>
</feature>
<name>A0ABM6K097_SPOUR</name>
<evidence type="ECO:0000256" key="4">
    <source>
        <dbReference type="ARBA" id="ARBA00022655"/>
    </source>
</evidence>
<keyword evidence="4 8" id="KW-0566">Pantothenate biosynthesis</keyword>
<dbReference type="Pfam" id="PF02569">
    <property type="entry name" value="Pantoate_ligase"/>
    <property type="match status" value="1"/>
</dbReference>
<dbReference type="Proteomes" id="UP000192486">
    <property type="component" value="Chromosome"/>
</dbReference>
<dbReference type="NCBIfam" id="TIGR00018">
    <property type="entry name" value="panC"/>
    <property type="match status" value="1"/>
</dbReference>
<comment type="miscellaneous">
    <text evidence="8">The reaction proceeds by a bi uni uni bi ping pong mechanism.</text>
</comment>
<comment type="subunit">
    <text evidence="8">Homodimer.</text>
</comment>
<dbReference type="SUPFAM" id="SSF52374">
    <property type="entry name" value="Nucleotidylyl transferase"/>
    <property type="match status" value="1"/>
</dbReference>
<keyword evidence="6 8" id="KW-0067">ATP-binding</keyword>
<evidence type="ECO:0000313" key="10">
    <source>
        <dbReference type="Proteomes" id="UP000192486"/>
    </source>
</evidence>
<protein>
    <recommendedName>
        <fullName evidence="8">Pantothenate synthetase</fullName>
        <shortName evidence="8">PS</shortName>
        <ecNumber evidence="8">6.3.2.1</ecNumber>
    </recommendedName>
    <alternativeName>
        <fullName evidence="8">Pantoate--beta-alanine ligase</fullName>
    </alternativeName>
    <alternativeName>
        <fullName evidence="8">Pantoate-activating enzyme</fullName>
    </alternativeName>
</protein>
<comment type="catalytic activity">
    <reaction evidence="7 8">
        <text>(R)-pantoate + beta-alanine + ATP = (R)-pantothenate + AMP + diphosphate + H(+)</text>
        <dbReference type="Rhea" id="RHEA:10912"/>
        <dbReference type="ChEBI" id="CHEBI:15378"/>
        <dbReference type="ChEBI" id="CHEBI:15980"/>
        <dbReference type="ChEBI" id="CHEBI:29032"/>
        <dbReference type="ChEBI" id="CHEBI:30616"/>
        <dbReference type="ChEBI" id="CHEBI:33019"/>
        <dbReference type="ChEBI" id="CHEBI:57966"/>
        <dbReference type="ChEBI" id="CHEBI:456215"/>
        <dbReference type="EC" id="6.3.2.1"/>
    </reaction>
</comment>
<evidence type="ECO:0000256" key="1">
    <source>
        <dbReference type="ARBA" id="ARBA00004990"/>
    </source>
</evidence>
<evidence type="ECO:0000313" key="9">
    <source>
        <dbReference type="EMBL" id="ARF15812.1"/>
    </source>
</evidence>
<keyword evidence="3 8" id="KW-0436">Ligase</keyword>
<proteinExistence type="inferred from homology"/>
<keyword evidence="10" id="KW-1185">Reference proteome</keyword>
<evidence type="ECO:0000256" key="5">
    <source>
        <dbReference type="ARBA" id="ARBA00022741"/>
    </source>
</evidence>
<keyword evidence="8" id="KW-0963">Cytoplasm</keyword>
<dbReference type="Gene3D" id="3.30.1300.10">
    <property type="entry name" value="Pantoate-beta-alanine ligase, C-terminal domain"/>
    <property type="match status" value="1"/>
</dbReference>
<keyword evidence="5 8" id="KW-0547">Nucleotide-binding</keyword>
<feature type="binding site" evidence="8">
    <location>
        <position position="61"/>
    </location>
    <ligand>
        <name>(R)-pantoate</name>
        <dbReference type="ChEBI" id="CHEBI:15980"/>
    </ligand>
</feature>
<comment type="similarity">
    <text evidence="2 8">Belongs to the pantothenate synthetase family.</text>
</comment>
<gene>
    <name evidence="8" type="primary">panC</name>
    <name evidence="9" type="ORF">SporoS204_15825</name>
</gene>
<dbReference type="NCBIfam" id="TIGR00125">
    <property type="entry name" value="cyt_tran_rel"/>
    <property type="match status" value="1"/>
</dbReference>
<organism evidence="9 10">
    <name type="scientific">Sporosarcina ureae</name>
    <dbReference type="NCBI Taxonomy" id="1571"/>
    <lineage>
        <taxon>Bacteria</taxon>
        <taxon>Bacillati</taxon>
        <taxon>Bacillota</taxon>
        <taxon>Bacilli</taxon>
        <taxon>Bacillales</taxon>
        <taxon>Caryophanaceae</taxon>
        <taxon>Sporosarcina</taxon>
    </lineage>
</organism>
<reference evidence="9 10" key="1">
    <citation type="submission" date="2016-04" db="EMBL/GenBank/DDBJ databases">
        <title>Comparative Genomics and Epigenetics of Sporosarcina ureae.</title>
        <authorList>
            <person name="Oliver A.S."/>
            <person name="Cooper K.K."/>
        </authorList>
    </citation>
    <scope>NUCLEOTIDE SEQUENCE [LARGE SCALE GENOMIC DNA]</scope>
    <source>
        <strain evidence="9 10">S204</strain>
    </source>
</reference>
<comment type="subcellular location">
    <subcellularLocation>
        <location evidence="8">Cytoplasm</location>
    </subcellularLocation>
</comment>
<dbReference type="PANTHER" id="PTHR21299:SF1">
    <property type="entry name" value="PANTOATE--BETA-ALANINE LIGASE"/>
    <property type="match status" value="1"/>
</dbReference>
<dbReference type="Gene3D" id="3.40.50.620">
    <property type="entry name" value="HUPs"/>
    <property type="match status" value="1"/>
</dbReference>
<feature type="binding site" evidence="8">
    <location>
        <position position="153"/>
    </location>
    <ligand>
        <name>(R)-pantoate</name>
        <dbReference type="ChEBI" id="CHEBI:15980"/>
    </ligand>
</feature>
<dbReference type="PANTHER" id="PTHR21299">
    <property type="entry name" value="CYTIDYLATE KINASE/PANTOATE-BETA-ALANINE LIGASE"/>
    <property type="match status" value="1"/>
</dbReference>
<feature type="binding site" evidence="8">
    <location>
        <begin position="30"/>
        <end position="37"/>
    </location>
    <ligand>
        <name>ATP</name>
        <dbReference type="ChEBI" id="CHEBI:30616"/>
    </ligand>
</feature>